<keyword evidence="7" id="KW-1185">Reference proteome</keyword>
<keyword evidence="3" id="KW-0175">Coiled coil</keyword>
<feature type="region of interest" description="Disordered" evidence="4">
    <location>
        <begin position="348"/>
        <end position="368"/>
    </location>
</feature>
<organism evidence="6 7">
    <name type="scientific">Acorus gramineus</name>
    <name type="common">Dwarf sweet flag</name>
    <dbReference type="NCBI Taxonomy" id="55184"/>
    <lineage>
        <taxon>Eukaryota</taxon>
        <taxon>Viridiplantae</taxon>
        <taxon>Streptophyta</taxon>
        <taxon>Embryophyta</taxon>
        <taxon>Tracheophyta</taxon>
        <taxon>Spermatophyta</taxon>
        <taxon>Magnoliopsida</taxon>
        <taxon>Liliopsida</taxon>
        <taxon>Acoraceae</taxon>
        <taxon>Acorus</taxon>
    </lineage>
</organism>
<dbReference type="Gene3D" id="1.20.1270.60">
    <property type="entry name" value="Arfaptin homology (AH) domain/BAR domain"/>
    <property type="match status" value="1"/>
</dbReference>
<evidence type="ECO:0000256" key="1">
    <source>
        <dbReference type="ARBA" id="ARBA00022443"/>
    </source>
</evidence>
<feature type="domain" description="SH3" evidence="5">
    <location>
        <begin position="433"/>
        <end position="492"/>
    </location>
</feature>
<evidence type="ECO:0000313" key="7">
    <source>
        <dbReference type="Proteomes" id="UP001179952"/>
    </source>
</evidence>
<dbReference type="PRINTS" id="PR00499">
    <property type="entry name" value="P67PHOX"/>
</dbReference>
<dbReference type="InterPro" id="IPR036028">
    <property type="entry name" value="SH3-like_dom_sf"/>
</dbReference>
<dbReference type="InterPro" id="IPR001452">
    <property type="entry name" value="SH3_domain"/>
</dbReference>
<evidence type="ECO:0000256" key="3">
    <source>
        <dbReference type="SAM" id="Coils"/>
    </source>
</evidence>
<accession>A0AAV9ABG8</accession>
<dbReference type="AlphaFoldDB" id="A0AAV9ABG8"/>
<dbReference type="InterPro" id="IPR050384">
    <property type="entry name" value="Endophilin_SH3RF"/>
</dbReference>
<dbReference type="PROSITE" id="PS50002">
    <property type="entry name" value="SH3"/>
    <property type="match status" value="1"/>
</dbReference>
<reference evidence="6" key="2">
    <citation type="submission" date="2023-06" db="EMBL/GenBank/DDBJ databases">
        <authorList>
            <person name="Ma L."/>
            <person name="Liu K.-W."/>
            <person name="Li Z."/>
            <person name="Hsiao Y.-Y."/>
            <person name="Qi Y."/>
            <person name="Fu T."/>
            <person name="Tang G."/>
            <person name="Zhang D."/>
            <person name="Sun W.-H."/>
            <person name="Liu D.-K."/>
            <person name="Li Y."/>
            <person name="Chen G.-Z."/>
            <person name="Liu X.-D."/>
            <person name="Liao X.-Y."/>
            <person name="Jiang Y.-T."/>
            <person name="Yu X."/>
            <person name="Hao Y."/>
            <person name="Huang J."/>
            <person name="Zhao X.-W."/>
            <person name="Ke S."/>
            <person name="Chen Y.-Y."/>
            <person name="Wu W.-L."/>
            <person name="Hsu J.-L."/>
            <person name="Lin Y.-F."/>
            <person name="Huang M.-D."/>
            <person name="Li C.-Y."/>
            <person name="Huang L."/>
            <person name="Wang Z.-W."/>
            <person name="Zhao X."/>
            <person name="Zhong W.-Y."/>
            <person name="Peng D.-H."/>
            <person name="Ahmad S."/>
            <person name="Lan S."/>
            <person name="Zhang J.-S."/>
            <person name="Tsai W.-C."/>
            <person name="Van De Peer Y."/>
            <person name="Liu Z.-J."/>
        </authorList>
    </citation>
    <scope>NUCLEOTIDE SEQUENCE</scope>
    <source>
        <strain evidence="6">SCP</strain>
        <tissue evidence="6">Leaves</tissue>
    </source>
</reference>
<dbReference type="PANTHER" id="PTHR14167">
    <property type="entry name" value="SH3 DOMAIN-CONTAINING"/>
    <property type="match status" value="1"/>
</dbReference>
<dbReference type="EMBL" id="JAUJYN010000010">
    <property type="protein sequence ID" value="KAK1261507.1"/>
    <property type="molecule type" value="Genomic_DNA"/>
</dbReference>
<dbReference type="SMART" id="SM00326">
    <property type="entry name" value="SH3"/>
    <property type="match status" value="1"/>
</dbReference>
<name>A0AAV9ABG8_ACOGR</name>
<evidence type="ECO:0000256" key="2">
    <source>
        <dbReference type="PROSITE-ProRule" id="PRU00192"/>
    </source>
</evidence>
<protein>
    <recommendedName>
        <fullName evidence="5">SH3 domain-containing protein</fullName>
    </recommendedName>
</protein>
<gene>
    <name evidence="6" type="ORF">QJS04_geneDACA008966</name>
</gene>
<dbReference type="SUPFAM" id="SSF103657">
    <property type="entry name" value="BAR/IMD domain-like"/>
    <property type="match status" value="1"/>
</dbReference>
<dbReference type="SUPFAM" id="SSF50044">
    <property type="entry name" value="SH3-domain"/>
    <property type="match status" value="1"/>
</dbReference>
<comment type="caution">
    <text evidence="6">The sequence shown here is derived from an EMBL/GenBank/DDBJ whole genome shotgun (WGS) entry which is preliminary data.</text>
</comment>
<dbReference type="Gene3D" id="2.30.30.40">
    <property type="entry name" value="SH3 Domains"/>
    <property type="match status" value="1"/>
</dbReference>
<dbReference type="Proteomes" id="UP001179952">
    <property type="component" value="Unassembled WGS sequence"/>
</dbReference>
<feature type="region of interest" description="Disordered" evidence="4">
    <location>
        <begin position="290"/>
        <end position="326"/>
    </location>
</feature>
<proteinExistence type="predicted"/>
<evidence type="ECO:0000256" key="4">
    <source>
        <dbReference type="SAM" id="MobiDB-lite"/>
    </source>
</evidence>
<dbReference type="Pfam" id="PF14604">
    <property type="entry name" value="SH3_9"/>
    <property type="match status" value="1"/>
</dbReference>
<feature type="compositionally biased region" description="Polar residues" evidence="4">
    <location>
        <begin position="303"/>
        <end position="323"/>
    </location>
</feature>
<reference evidence="6" key="1">
    <citation type="journal article" date="2023" name="Nat. Commun.">
        <title>Diploid and tetraploid genomes of Acorus and the evolution of monocots.</title>
        <authorList>
            <person name="Ma L."/>
            <person name="Liu K.W."/>
            <person name="Li Z."/>
            <person name="Hsiao Y.Y."/>
            <person name="Qi Y."/>
            <person name="Fu T."/>
            <person name="Tang G.D."/>
            <person name="Zhang D."/>
            <person name="Sun W.H."/>
            <person name="Liu D.K."/>
            <person name="Li Y."/>
            <person name="Chen G.Z."/>
            <person name="Liu X.D."/>
            <person name="Liao X.Y."/>
            <person name="Jiang Y.T."/>
            <person name="Yu X."/>
            <person name="Hao Y."/>
            <person name="Huang J."/>
            <person name="Zhao X.W."/>
            <person name="Ke S."/>
            <person name="Chen Y.Y."/>
            <person name="Wu W.L."/>
            <person name="Hsu J.L."/>
            <person name="Lin Y.F."/>
            <person name="Huang M.D."/>
            <person name="Li C.Y."/>
            <person name="Huang L."/>
            <person name="Wang Z.W."/>
            <person name="Zhao X."/>
            <person name="Zhong W.Y."/>
            <person name="Peng D.H."/>
            <person name="Ahmad S."/>
            <person name="Lan S."/>
            <person name="Zhang J.S."/>
            <person name="Tsai W.C."/>
            <person name="Van de Peer Y."/>
            <person name="Liu Z.J."/>
        </authorList>
    </citation>
    <scope>NUCLEOTIDE SEQUENCE</scope>
    <source>
        <strain evidence="6">SCP</strain>
    </source>
</reference>
<dbReference type="InterPro" id="IPR027267">
    <property type="entry name" value="AH/BAR_dom_sf"/>
</dbReference>
<dbReference type="PANTHER" id="PTHR14167:SF30">
    <property type="entry name" value="SH3 DOMAIN-CONTAINING PROTEIN 1"/>
    <property type="match status" value="1"/>
</dbReference>
<feature type="compositionally biased region" description="Basic and acidic residues" evidence="4">
    <location>
        <begin position="348"/>
        <end position="364"/>
    </location>
</feature>
<keyword evidence="1 2" id="KW-0728">SH3 domain</keyword>
<sequence>MESIRRQASKFREQVAKQQQAVLKQFSVRFGNDFVIADEDDIRCHEQLQKLYNSTKAAKRLQRDIARGVEALIAISSKQMDIAIKLANDCCKYGTENEGNGSVLARAALHFGTLHNSMEREREALLKTLADQVFGPLRAMITSAPLEDARHLTHRYERLRQEVESQVNEVVRRQLRSRDAGGTPDSSIKLQHAESKLSELKSAMSALGREATAAMLSVEDQQQQITFQRLLMMVDAERTYHRNSAAILDKLHAKMILEKQHGNLPESATTDMEPYPQITSEHTNAVNAHDSINAPTSLGDATALNTREGSNASNTREGSNASNTREDTAALNTHEDTAALNTHEDSNALNTHEDSNALNTHEDSNALNTRENTPAVNMNEGLNALNTHEATAALKNDEDHNAPCTMKDPRGPDMHEDIKSKKSGDLVEGSPNTVYFIAEVLHPFDAQSDGELNLSVGDYVVVRKVLPDGWSEGECKGKAGWFPSAYIERRDKAPASKVIDS</sequence>
<evidence type="ECO:0000259" key="5">
    <source>
        <dbReference type="PROSITE" id="PS50002"/>
    </source>
</evidence>
<evidence type="ECO:0000313" key="6">
    <source>
        <dbReference type="EMBL" id="KAK1261507.1"/>
    </source>
</evidence>
<feature type="coiled-coil region" evidence="3">
    <location>
        <begin position="149"/>
        <end position="210"/>
    </location>
</feature>